<dbReference type="PANTHER" id="PTHR32309:SF13">
    <property type="entry name" value="FERRIC ENTEROBACTIN TRANSPORT PROTEIN FEPE"/>
    <property type="match status" value="1"/>
</dbReference>
<name>A0A7Z0KXG4_9RHOB</name>
<reference evidence="1 2" key="1">
    <citation type="journal article" date="2000" name="Arch. Microbiol.">
        <title>Rhodobaca bogoriensis gen. nov. and sp. nov., an alkaliphilic purple nonsulfur bacterium from African Rift Valley soda lakes.</title>
        <authorList>
            <person name="Milford A.D."/>
            <person name="Achenbach L.A."/>
            <person name="Jung D.O."/>
            <person name="Madigan M.T."/>
        </authorList>
    </citation>
    <scope>NUCLEOTIDE SEQUENCE [LARGE SCALE GENOMIC DNA]</scope>
    <source>
        <strain evidence="1 2">2376</strain>
    </source>
</reference>
<dbReference type="EMBL" id="JACBXS010000012">
    <property type="protein sequence ID" value="NYS24847.1"/>
    <property type="molecule type" value="Genomic_DNA"/>
</dbReference>
<dbReference type="Proteomes" id="UP000529417">
    <property type="component" value="Unassembled WGS sequence"/>
</dbReference>
<dbReference type="RefSeq" id="WP_179905550.1">
    <property type="nucleotide sequence ID" value="NZ_JACBXS010000012.1"/>
</dbReference>
<keyword evidence="2" id="KW-1185">Reference proteome</keyword>
<dbReference type="PANTHER" id="PTHR32309">
    <property type="entry name" value="TYROSINE-PROTEIN KINASE"/>
    <property type="match status" value="1"/>
</dbReference>
<sequence length="286" mass="30667">MVDTRRLEQLMRASQGEGRALRRAPRPAAGAIIRAPAHGARSNARAEEVHHAWSLLSPAAPLPPADAPRRRRDALILPPPEVSASFDLLRVQLLQASRTRGWHVMGVTAPSPGCGASFVTACLSSSLARLDNVRTIVLDMDLTRPTLAQAFSTAAPGVITDMFDGHVPVEGHLRRLGENLALGLTLPCPEGGGTMSQSNAIAETLVELEQDYHPDLILCDLPPLLTSDTALALLPHLAGVLIVADGTRTQASDLQECERLLQDRTQLLGVVLNKGSDTDAGRRRLR</sequence>
<proteinExistence type="predicted"/>
<dbReference type="GO" id="GO:0004713">
    <property type="term" value="F:protein tyrosine kinase activity"/>
    <property type="evidence" value="ECO:0007669"/>
    <property type="project" value="TreeGrafter"/>
</dbReference>
<organism evidence="1 2">
    <name type="scientific">Rhabdonatronobacter sediminivivens</name>
    <dbReference type="NCBI Taxonomy" id="2743469"/>
    <lineage>
        <taxon>Bacteria</taxon>
        <taxon>Pseudomonadati</taxon>
        <taxon>Pseudomonadota</taxon>
        <taxon>Alphaproteobacteria</taxon>
        <taxon>Rhodobacterales</taxon>
        <taxon>Paracoccaceae</taxon>
        <taxon>Rhabdonatronobacter</taxon>
    </lineage>
</organism>
<dbReference type="SUPFAM" id="SSF52540">
    <property type="entry name" value="P-loop containing nucleoside triphosphate hydrolases"/>
    <property type="match status" value="1"/>
</dbReference>
<gene>
    <name evidence="1" type="ORF">HUK65_07550</name>
</gene>
<dbReference type="InterPro" id="IPR027417">
    <property type="entry name" value="P-loop_NTPase"/>
</dbReference>
<dbReference type="GO" id="GO:0005886">
    <property type="term" value="C:plasma membrane"/>
    <property type="evidence" value="ECO:0007669"/>
    <property type="project" value="TreeGrafter"/>
</dbReference>
<dbReference type="InterPro" id="IPR050445">
    <property type="entry name" value="Bact_polysacc_biosynth/exp"/>
</dbReference>
<protein>
    <submittedName>
        <fullName evidence="1">Uncharacterized protein</fullName>
    </submittedName>
</protein>
<evidence type="ECO:0000313" key="1">
    <source>
        <dbReference type="EMBL" id="NYS24847.1"/>
    </source>
</evidence>
<comment type="caution">
    <text evidence="1">The sequence shown here is derived from an EMBL/GenBank/DDBJ whole genome shotgun (WGS) entry which is preliminary data.</text>
</comment>
<dbReference type="Gene3D" id="3.40.50.300">
    <property type="entry name" value="P-loop containing nucleotide triphosphate hydrolases"/>
    <property type="match status" value="1"/>
</dbReference>
<accession>A0A7Z0KXG4</accession>
<evidence type="ECO:0000313" key="2">
    <source>
        <dbReference type="Proteomes" id="UP000529417"/>
    </source>
</evidence>
<dbReference type="AlphaFoldDB" id="A0A7Z0KXG4"/>